<dbReference type="Proteomes" id="UP000185678">
    <property type="component" value="Unassembled WGS sequence"/>
</dbReference>
<gene>
    <name evidence="1" type="ORF">SAMN05421779_102173</name>
</gene>
<protein>
    <submittedName>
        <fullName evidence="1">(2Fe-2S) ferredoxin</fullName>
    </submittedName>
</protein>
<dbReference type="STRING" id="80876.SAMN05421779_102173"/>
<name>A0A1N7JES9_9PROT</name>
<accession>A0A1N7JES9</accession>
<keyword evidence="2" id="KW-1185">Reference proteome</keyword>
<evidence type="ECO:0000313" key="2">
    <source>
        <dbReference type="Proteomes" id="UP000185678"/>
    </source>
</evidence>
<sequence>MDTAQQHYFSLHGFLCTNRRPDDHSRGSCAARGSEQLMDYIKERTKALGLTPAKGVRLQKSGCLERCELGPVMVIYPEGVWYAVRTPADIDEILAVHVQGGGRVERLMLDRKERQRQQIIDRIPD</sequence>
<dbReference type="AlphaFoldDB" id="A0A1N7JES9"/>
<dbReference type="InterPro" id="IPR036249">
    <property type="entry name" value="Thioredoxin-like_sf"/>
</dbReference>
<dbReference type="OrthoDB" id="9800597at2"/>
<evidence type="ECO:0000313" key="1">
    <source>
        <dbReference type="EMBL" id="SIS47818.1"/>
    </source>
</evidence>
<dbReference type="EMBL" id="FTOA01000002">
    <property type="protein sequence ID" value="SIS47818.1"/>
    <property type="molecule type" value="Genomic_DNA"/>
</dbReference>
<dbReference type="Gene3D" id="3.40.30.10">
    <property type="entry name" value="Glutaredoxin"/>
    <property type="match status" value="1"/>
</dbReference>
<dbReference type="Pfam" id="PF01257">
    <property type="entry name" value="2Fe-2S_thioredx"/>
    <property type="match status" value="1"/>
</dbReference>
<dbReference type="CDD" id="cd02980">
    <property type="entry name" value="TRX_Fd_family"/>
    <property type="match status" value="1"/>
</dbReference>
<dbReference type="RefSeq" id="WP_076399081.1">
    <property type="nucleotide sequence ID" value="NZ_FTOA01000002.1"/>
</dbReference>
<proteinExistence type="predicted"/>
<organism evidence="1 2">
    <name type="scientific">Insolitispirillum peregrinum</name>
    <dbReference type="NCBI Taxonomy" id="80876"/>
    <lineage>
        <taxon>Bacteria</taxon>
        <taxon>Pseudomonadati</taxon>
        <taxon>Pseudomonadota</taxon>
        <taxon>Alphaproteobacteria</taxon>
        <taxon>Rhodospirillales</taxon>
        <taxon>Novispirillaceae</taxon>
        <taxon>Insolitispirillum</taxon>
    </lineage>
</organism>
<dbReference type="SUPFAM" id="SSF52833">
    <property type="entry name" value="Thioredoxin-like"/>
    <property type="match status" value="1"/>
</dbReference>
<reference evidence="1 2" key="1">
    <citation type="submission" date="2017-01" db="EMBL/GenBank/DDBJ databases">
        <authorList>
            <person name="Mah S.A."/>
            <person name="Swanson W.J."/>
            <person name="Moy G.W."/>
            <person name="Vacquier V.D."/>
        </authorList>
    </citation>
    <scope>NUCLEOTIDE SEQUENCE [LARGE SCALE GENOMIC DNA]</scope>
    <source>
        <strain evidence="1 2">DSM 11589</strain>
    </source>
</reference>